<dbReference type="AlphaFoldDB" id="A0A1G1VU88"/>
<evidence type="ECO:0000256" key="1">
    <source>
        <dbReference type="ARBA" id="ARBA00022741"/>
    </source>
</evidence>
<dbReference type="Pfam" id="PF04019">
    <property type="entry name" value="DUF359"/>
    <property type="match status" value="1"/>
</dbReference>
<dbReference type="Pfam" id="PF01467">
    <property type="entry name" value="CTP_transf_like"/>
    <property type="match status" value="1"/>
</dbReference>
<reference evidence="4 5" key="1">
    <citation type="journal article" date="2016" name="Nat. Commun.">
        <title>Thousands of microbial genomes shed light on interconnected biogeochemical processes in an aquifer system.</title>
        <authorList>
            <person name="Anantharaman K."/>
            <person name="Brown C.T."/>
            <person name="Hug L.A."/>
            <person name="Sharon I."/>
            <person name="Castelle C.J."/>
            <person name="Probst A.J."/>
            <person name="Thomas B.C."/>
            <person name="Singh A."/>
            <person name="Wilkins M.J."/>
            <person name="Karaoz U."/>
            <person name="Brodie E.L."/>
            <person name="Williams K.H."/>
            <person name="Hubbard S.S."/>
            <person name="Banfield J.F."/>
        </authorList>
    </citation>
    <scope>NUCLEOTIDE SEQUENCE [LARGE SCALE GENOMIC DNA]</scope>
</reference>
<sequence length="356" mass="39286">MSKTSSGNHQTKVKKLAHLALGGTFDHLHRGHRGLLNRAFELSSKVTVGITSDALAFRIHKDPRLESFKVRMKGVVDYLSRNRLLKTYDIITLEDPFGKTVSDDSLEALLITDNTKEGGRVLNRKRMEQGLRPLKLIRYPLIRALDGKIISSRRIRDGEIDREGIHFASVLLAATPAEVPGSLLPKFRTPFGNIIPTNPSNLETGINQTIQFIEARGLRPLTSVGDLVSYGFLRAGVSPKLIVADLKVNRKKRFEKISDLGSLEKRNVYRAANPPGIILPALVNAIQKAMLKEQPAVIQIDGEEDLAVLPAVLLSPLGAVVVYGHFQHGIVAVEVTEAKKSEALKLLGKLERIDQE</sequence>
<evidence type="ECO:0000313" key="4">
    <source>
        <dbReference type="EMBL" id="OGY18767.1"/>
    </source>
</evidence>
<feature type="domain" description="Cytidyltransferase-like" evidence="3">
    <location>
        <begin position="21"/>
        <end position="157"/>
    </location>
</feature>
<gene>
    <name evidence="4" type="ORF">A2786_04710</name>
</gene>
<name>A0A1G1VU88_9BACT</name>
<dbReference type="NCBIfam" id="NF001985">
    <property type="entry name" value="PRK00777.1"/>
    <property type="match status" value="1"/>
</dbReference>
<keyword evidence="1" id="KW-0547">Nucleotide-binding</keyword>
<dbReference type="PANTHER" id="PTHR40732">
    <property type="entry name" value="UPF0218 PROTEIN TK1697"/>
    <property type="match status" value="1"/>
</dbReference>
<evidence type="ECO:0000259" key="3">
    <source>
        <dbReference type="Pfam" id="PF01467"/>
    </source>
</evidence>
<dbReference type="Proteomes" id="UP000179233">
    <property type="component" value="Unassembled WGS sequence"/>
</dbReference>
<dbReference type="HAMAP" id="MF_00590">
    <property type="entry name" value="Dephospho_CoA_kinase_GTP_dep"/>
    <property type="match status" value="1"/>
</dbReference>
<dbReference type="InterPro" id="IPR004821">
    <property type="entry name" value="Cyt_trans-like"/>
</dbReference>
<protein>
    <recommendedName>
        <fullName evidence="3">Cytidyltransferase-like domain-containing protein</fullName>
    </recommendedName>
</protein>
<evidence type="ECO:0000313" key="5">
    <source>
        <dbReference type="Proteomes" id="UP000179233"/>
    </source>
</evidence>
<dbReference type="NCBIfam" id="TIGR00125">
    <property type="entry name" value="cyt_tran_rel"/>
    <property type="match status" value="1"/>
</dbReference>
<organism evidence="4 5">
    <name type="scientific">Candidatus Chisholmbacteria bacterium RIFCSPHIGHO2_01_FULL_52_32</name>
    <dbReference type="NCBI Taxonomy" id="1797591"/>
    <lineage>
        <taxon>Bacteria</taxon>
        <taxon>Candidatus Chisholmiibacteriota</taxon>
    </lineage>
</organism>
<dbReference type="GO" id="GO:0005525">
    <property type="term" value="F:GTP binding"/>
    <property type="evidence" value="ECO:0007669"/>
    <property type="project" value="UniProtKB-KW"/>
</dbReference>
<dbReference type="InterPro" id="IPR007164">
    <property type="entry name" value="GTP-dep_dephospho-CoA_kin"/>
</dbReference>
<dbReference type="Gene3D" id="3.40.50.620">
    <property type="entry name" value="HUPs"/>
    <property type="match status" value="1"/>
</dbReference>
<dbReference type="SUPFAM" id="SSF52374">
    <property type="entry name" value="Nucleotidylyl transferase"/>
    <property type="match status" value="1"/>
</dbReference>
<dbReference type="PANTHER" id="PTHR40732:SF1">
    <property type="entry name" value="GTP-DEPENDENT DEPHOSPHO-COA KINASE"/>
    <property type="match status" value="1"/>
</dbReference>
<dbReference type="InterPro" id="IPR014729">
    <property type="entry name" value="Rossmann-like_a/b/a_fold"/>
</dbReference>
<proteinExistence type="inferred from homology"/>
<dbReference type="EMBL" id="MHCJ01000003">
    <property type="protein sequence ID" value="OGY18767.1"/>
    <property type="molecule type" value="Genomic_DNA"/>
</dbReference>
<dbReference type="GO" id="GO:0016301">
    <property type="term" value="F:kinase activity"/>
    <property type="evidence" value="ECO:0007669"/>
    <property type="project" value="InterPro"/>
</dbReference>
<evidence type="ECO:0000256" key="2">
    <source>
        <dbReference type="ARBA" id="ARBA00023134"/>
    </source>
</evidence>
<comment type="caution">
    <text evidence="4">The sequence shown here is derived from an EMBL/GenBank/DDBJ whole genome shotgun (WGS) entry which is preliminary data.</text>
</comment>
<dbReference type="GO" id="GO:0015937">
    <property type="term" value="P:coenzyme A biosynthetic process"/>
    <property type="evidence" value="ECO:0007669"/>
    <property type="project" value="InterPro"/>
</dbReference>
<accession>A0A1G1VU88</accession>
<keyword evidence="2" id="KW-0342">GTP-binding</keyword>